<dbReference type="GO" id="GO:0016279">
    <property type="term" value="F:protein-lysine N-methyltransferase activity"/>
    <property type="evidence" value="ECO:0007669"/>
    <property type="project" value="InterPro"/>
</dbReference>
<evidence type="ECO:0000256" key="2">
    <source>
        <dbReference type="ARBA" id="ARBA00022490"/>
    </source>
</evidence>
<evidence type="ECO:0000256" key="6">
    <source>
        <dbReference type="SAM" id="SignalP"/>
    </source>
</evidence>
<accession>A0A5C3F3Y9</accession>
<dbReference type="InterPro" id="IPR019369">
    <property type="entry name" value="Efm5/EEF1AKMT1"/>
</dbReference>
<feature type="compositionally biased region" description="Low complexity" evidence="5">
    <location>
        <begin position="122"/>
        <end position="136"/>
    </location>
</feature>
<dbReference type="AlphaFoldDB" id="A0A5C3F3Y9"/>
<proteinExistence type="predicted"/>
<comment type="subcellular location">
    <subcellularLocation>
        <location evidence="1">Cytoplasm</location>
    </subcellularLocation>
</comment>
<dbReference type="PANTHER" id="PTHR13200">
    <property type="entry name" value="EEF1A LYSINE METHYLTRANSFERASE 1"/>
    <property type="match status" value="1"/>
</dbReference>
<evidence type="ECO:0000313" key="7">
    <source>
        <dbReference type="EMBL" id="SPO39148.1"/>
    </source>
</evidence>
<evidence type="ECO:0000256" key="4">
    <source>
        <dbReference type="ARBA" id="ARBA00022679"/>
    </source>
</evidence>
<dbReference type="EMBL" id="OOIP01000013">
    <property type="protein sequence ID" value="SPO39148.1"/>
    <property type="molecule type" value="Genomic_DNA"/>
</dbReference>
<dbReference type="OrthoDB" id="206354at2759"/>
<feature type="compositionally biased region" description="Low complexity" evidence="5">
    <location>
        <begin position="171"/>
        <end position="187"/>
    </location>
</feature>
<dbReference type="GO" id="GO:0005737">
    <property type="term" value="C:cytoplasm"/>
    <property type="evidence" value="ECO:0007669"/>
    <property type="project" value="UniProtKB-SubCell"/>
</dbReference>
<keyword evidence="6" id="KW-0732">Signal</keyword>
<keyword evidence="4" id="KW-0808">Transferase</keyword>
<dbReference type="InterPro" id="IPR041370">
    <property type="entry name" value="Mlase_EEF1AKMT1/ZCCHC4"/>
</dbReference>
<feature type="signal peptide" evidence="6">
    <location>
        <begin position="1"/>
        <end position="28"/>
    </location>
</feature>
<feature type="region of interest" description="Disordered" evidence="5">
    <location>
        <begin position="242"/>
        <end position="269"/>
    </location>
</feature>
<evidence type="ECO:0000256" key="1">
    <source>
        <dbReference type="ARBA" id="ARBA00004496"/>
    </source>
</evidence>
<keyword evidence="3" id="KW-0489">Methyltransferase</keyword>
<keyword evidence="8" id="KW-1185">Reference proteome</keyword>
<sequence>MWVGWLSLDVDLPIALLLLLLLLLSIKGEDHSEPSVEAQRQHHPHHHPPPLHPSPFQRRPPLASTRMPRSEKMQRDQNSTSSDGNAAGMEGTSPPSLSSPTLDLLSAVLRNKAQSSAKLRSLRPSPSSSRSSSRRPGAPTTTASRSGSHSSSVSASSSWSESRGGGGWNHSSASSSTSCATSSSASTFVGDEDGDEDRGRKAQRASRKAGTYEIVDESEALADLERLNGINFDDPWHIGSGALPISLPPPSSSTRTAVQEEAGGRGGGEGRITLDDFYTLFGEDWQLSQFWYTQSFTEQLAHLIHHLVYPSQAEGSEETSTRKTIAFLCSPTAYVGYHHFISPSSSKMTTTTKLLEYDTRFELLAPGDFVKYDLHDPLNLPSDLEANVDLCIVDPPFLNLDTNLKIAQTVRRIKRPGRDGKVLLITGDSIVEQVKDLYLDDLAQQQQQPPHGGMKRLDIEVQHRGLANEFGAWCNV</sequence>
<protein>
    <submittedName>
        <fullName evidence="7">Uncharacterized protein</fullName>
    </submittedName>
</protein>
<evidence type="ECO:0000256" key="5">
    <source>
        <dbReference type="SAM" id="MobiDB-lite"/>
    </source>
</evidence>
<feature type="compositionally biased region" description="Low complexity" evidence="5">
    <location>
        <begin position="144"/>
        <end position="162"/>
    </location>
</feature>
<name>A0A5C3F3Y9_9BASI</name>
<feature type="chain" id="PRO_5022841852" evidence="6">
    <location>
        <begin position="29"/>
        <end position="476"/>
    </location>
</feature>
<dbReference type="Proteomes" id="UP000323386">
    <property type="component" value="Unassembled WGS sequence"/>
</dbReference>
<gene>
    <name evidence="7" type="ORF">PSFLO_04627</name>
</gene>
<dbReference type="Pfam" id="PF10237">
    <property type="entry name" value="N6-adenineMlase"/>
    <property type="match status" value="1"/>
</dbReference>
<feature type="compositionally biased region" description="Low complexity" evidence="5">
    <location>
        <begin position="92"/>
        <end position="101"/>
    </location>
</feature>
<dbReference type="PANTHER" id="PTHR13200:SF0">
    <property type="entry name" value="EEF1A LYSINE METHYLTRANSFERASE 1"/>
    <property type="match status" value="1"/>
</dbReference>
<keyword evidence="2" id="KW-0963">Cytoplasm</keyword>
<feature type="region of interest" description="Disordered" evidence="5">
    <location>
        <begin position="113"/>
        <end position="210"/>
    </location>
</feature>
<organism evidence="7 8">
    <name type="scientific">Pseudozyma flocculosa</name>
    <dbReference type="NCBI Taxonomy" id="84751"/>
    <lineage>
        <taxon>Eukaryota</taxon>
        <taxon>Fungi</taxon>
        <taxon>Dikarya</taxon>
        <taxon>Basidiomycota</taxon>
        <taxon>Ustilaginomycotina</taxon>
        <taxon>Ustilaginomycetes</taxon>
        <taxon>Ustilaginales</taxon>
        <taxon>Ustilaginaceae</taxon>
        <taxon>Pseudozyma</taxon>
    </lineage>
</organism>
<feature type="region of interest" description="Disordered" evidence="5">
    <location>
        <begin position="33"/>
        <end position="101"/>
    </location>
</feature>
<reference evidence="7 8" key="1">
    <citation type="submission" date="2018-03" db="EMBL/GenBank/DDBJ databases">
        <authorList>
            <person name="Guldener U."/>
        </authorList>
    </citation>
    <scope>NUCLEOTIDE SEQUENCE [LARGE SCALE GENOMIC DNA]</scope>
    <source>
        <strain evidence="7 8">DAOM196992</strain>
    </source>
</reference>
<evidence type="ECO:0000256" key="3">
    <source>
        <dbReference type="ARBA" id="ARBA00022603"/>
    </source>
</evidence>
<evidence type="ECO:0000313" key="8">
    <source>
        <dbReference type="Proteomes" id="UP000323386"/>
    </source>
</evidence>
<dbReference type="GO" id="GO:0032259">
    <property type="term" value="P:methylation"/>
    <property type="evidence" value="ECO:0007669"/>
    <property type="project" value="UniProtKB-KW"/>
</dbReference>